<evidence type="ECO:0008006" key="3">
    <source>
        <dbReference type="Google" id="ProtNLM"/>
    </source>
</evidence>
<dbReference type="AlphaFoldDB" id="A0A0D7BC47"/>
<protein>
    <recommendedName>
        <fullName evidence="3">F-box domain-containing protein</fullName>
    </recommendedName>
</protein>
<accession>A0A0D7BC47</accession>
<dbReference type="Proteomes" id="UP000054007">
    <property type="component" value="Unassembled WGS sequence"/>
</dbReference>
<sequence>MTTTAMALPRGHINNLPQELLDHVIGVNIDHFDSIRSSSLVCHTWRNASLRHLFGQAHFIKRADFERWIKIASAIPQVLPLVRKASYASWEAVNCTVDGVHTPHIYLPPDIALPTMPCVTTFEWRLLRDLIRPPENVVPEEMPCFNEATEQFFKVFPGVRELIIEDVMCEVDARKMLNHFRHLRSLIWTGCTKDTLPDAEHVAFTGDLSHLERLELSEAPRRLDWLVEDMISRGPPPLESVILNESRIPFSPSSFTTLLRNAADTLQELKFGPPNTEEGQEYLVAFRRDFGTFTLPALRSLAIFCIGADGSDDDKPHFSWTGSLMRDFPVSPSLKTILISLVSYDTQGPIRTFQNTYYDWAAFSKDVHQRLPSLETFSLKIMQEVFFSDEDQAETERLVRDGMPELSPILKFIWVDDYPHEADDGPEGPQV</sequence>
<gene>
    <name evidence="1" type="ORF">CYLTODRAFT_411382</name>
</gene>
<organism evidence="1 2">
    <name type="scientific">Cylindrobasidium torrendii FP15055 ss-10</name>
    <dbReference type="NCBI Taxonomy" id="1314674"/>
    <lineage>
        <taxon>Eukaryota</taxon>
        <taxon>Fungi</taxon>
        <taxon>Dikarya</taxon>
        <taxon>Basidiomycota</taxon>
        <taxon>Agaricomycotina</taxon>
        <taxon>Agaricomycetes</taxon>
        <taxon>Agaricomycetidae</taxon>
        <taxon>Agaricales</taxon>
        <taxon>Marasmiineae</taxon>
        <taxon>Physalacriaceae</taxon>
        <taxon>Cylindrobasidium</taxon>
    </lineage>
</organism>
<dbReference type="SUPFAM" id="SSF81383">
    <property type="entry name" value="F-box domain"/>
    <property type="match status" value="1"/>
</dbReference>
<keyword evidence="2" id="KW-1185">Reference proteome</keyword>
<evidence type="ECO:0000313" key="2">
    <source>
        <dbReference type="Proteomes" id="UP000054007"/>
    </source>
</evidence>
<evidence type="ECO:0000313" key="1">
    <source>
        <dbReference type="EMBL" id="KIY67091.1"/>
    </source>
</evidence>
<proteinExistence type="predicted"/>
<name>A0A0D7BC47_9AGAR</name>
<dbReference type="OrthoDB" id="2745898at2759"/>
<dbReference type="EMBL" id="KN880535">
    <property type="protein sequence ID" value="KIY67091.1"/>
    <property type="molecule type" value="Genomic_DNA"/>
</dbReference>
<dbReference type="InterPro" id="IPR036047">
    <property type="entry name" value="F-box-like_dom_sf"/>
</dbReference>
<dbReference type="InterPro" id="IPR032675">
    <property type="entry name" value="LRR_dom_sf"/>
</dbReference>
<reference evidence="1 2" key="1">
    <citation type="journal article" date="2015" name="Fungal Genet. Biol.">
        <title>Evolution of novel wood decay mechanisms in Agaricales revealed by the genome sequences of Fistulina hepatica and Cylindrobasidium torrendii.</title>
        <authorList>
            <person name="Floudas D."/>
            <person name="Held B.W."/>
            <person name="Riley R."/>
            <person name="Nagy L.G."/>
            <person name="Koehler G."/>
            <person name="Ransdell A.S."/>
            <person name="Younus H."/>
            <person name="Chow J."/>
            <person name="Chiniquy J."/>
            <person name="Lipzen A."/>
            <person name="Tritt A."/>
            <person name="Sun H."/>
            <person name="Haridas S."/>
            <person name="LaButti K."/>
            <person name="Ohm R.A."/>
            <person name="Kues U."/>
            <person name="Blanchette R.A."/>
            <person name="Grigoriev I.V."/>
            <person name="Minto R.E."/>
            <person name="Hibbett D.S."/>
        </authorList>
    </citation>
    <scope>NUCLEOTIDE SEQUENCE [LARGE SCALE GENOMIC DNA]</scope>
    <source>
        <strain evidence="1 2">FP15055 ss-10</strain>
    </source>
</reference>
<dbReference type="Gene3D" id="3.80.10.10">
    <property type="entry name" value="Ribonuclease Inhibitor"/>
    <property type="match status" value="1"/>
</dbReference>